<dbReference type="EMBL" id="CP000702">
    <property type="protein sequence ID" value="ABQ47586.1"/>
    <property type="molecule type" value="Genomic_DNA"/>
</dbReference>
<organism evidence="2 3">
    <name type="scientific">Thermotoga petrophila (strain ATCC BAA-488 / DSM 13995 / JCM 10881 / RKU-1)</name>
    <dbReference type="NCBI Taxonomy" id="390874"/>
    <lineage>
        <taxon>Bacteria</taxon>
        <taxon>Thermotogati</taxon>
        <taxon>Thermotogota</taxon>
        <taxon>Thermotogae</taxon>
        <taxon>Thermotogales</taxon>
        <taxon>Thermotogaceae</taxon>
        <taxon>Thermotoga</taxon>
    </lineage>
</organism>
<proteinExistence type="inferred from homology"/>
<comment type="similarity">
    <text evidence="1">Belongs to the short-chain dehydrogenases/reductases (SDR) family.</text>
</comment>
<accession>A5IN13</accession>
<dbReference type="STRING" id="390874.Tpet_1580"/>
<dbReference type="InterPro" id="IPR050259">
    <property type="entry name" value="SDR"/>
</dbReference>
<dbReference type="Gene3D" id="3.40.50.720">
    <property type="entry name" value="NAD(P)-binding Rossmann-like Domain"/>
    <property type="match status" value="1"/>
</dbReference>
<dbReference type="Pfam" id="PF13561">
    <property type="entry name" value="adh_short_C2"/>
    <property type="match status" value="1"/>
</dbReference>
<dbReference type="AlphaFoldDB" id="A5IN13"/>
<name>A5IN13_THEP1</name>
<dbReference type="InterPro" id="IPR036291">
    <property type="entry name" value="NAD(P)-bd_dom_sf"/>
</dbReference>
<dbReference type="PANTHER" id="PTHR42879:SF6">
    <property type="entry name" value="NADPH-DEPENDENT REDUCTASE BACG"/>
    <property type="match status" value="1"/>
</dbReference>
<dbReference type="RefSeq" id="WP_011943999.1">
    <property type="nucleotide sequence ID" value="NC_009486.1"/>
</dbReference>
<reference evidence="3" key="1">
    <citation type="submission" date="2007-05" db="EMBL/GenBank/DDBJ databases">
        <title>Complete sequence of Thermotoga petrophila RKU-1.</title>
        <authorList>
            <consortium name="US DOE Joint Genome Institute"/>
            <person name="Copeland A."/>
            <person name="Lucas S."/>
            <person name="Lapidus A."/>
            <person name="Barry K."/>
            <person name="Glavina del Rio T."/>
            <person name="Dalin E."/>
            <person name="Tice H."/>
            <person name="Pitluck S."/>
            <person name="Sims D."/>
            <person name="Brettin T."/>
            <person name="Bruce D."/>
            <person name="Detter J.C."/>
            <person name="Han C."/>
            <person name="Tapia R."/>
            <person name="Schmutz J."/>
            <person name="Larimer F."/>
            <person name="Land M."/>
            <person name="Hauser L."/>
            <person name="Kyrpides N."/>
            <person name="Mikhailova N."/>
            <person name="Nelson K."/>
            <person name="Gogarten J.P."/>
            <person name="Noll K."/>
            <person name="Richardson P."/>
        </authorList>
    </citation>
    <scope>NUCLEOTIDE SEQUENCE [LARGE SCALE GENOMIC DNA]</scope>
    <source>
        <strain evidence="3">ATCC BAA-488 / DSM 13995 / JCM 10881 / RKU-1</strain>
    </source>
</reference>
<dbReference type="KEGG" id="tpt:Tpet_1580"/>
<reference evidence="2 3" key="2">
    <citation type="journal article" date="2009" name="Proc. Natl. Acad. Sci. U.S.A.">
        <title>On the chimeric nature, thermophilic origin, and phylogenetic placement of the Thermotogales.</title>
        <authorList>
            <person name="Zhaxybayeva O."/>
            <person name="Swithers K.S."/>
            <person name="Lapierre P."/>
            <person name="Fournier G.P."/>
            <person name="Bickhart D.M."/>
            <person name="DeBoy R.T."/>
            <person name="Nelson K.E."/>
            <person name="Nesbo C.L."/>
            <person name="Doolittle W.F."/>
            <person name="Gogarten J.P."/>
            <person name="Noll K.M."/>
        </authorList>
    </citation>
    <scope>NUCLEOTIDE SEQUENCE [LARGE SCALE GENOMIC DNA]</scope>
    <source>
        <strain evidence="3">ATCC BAA-488 / DSM 13995 / JCM 10881 / RKU-1</strain>
    </source>
</reference>
<dbReference type="HOGENOM" id="CLU_010194_1_2_0"/>
<dbReference type="FunFam" id="3.40.50.720:FF:000642">
    <property type="entry name" value="Short-chain dehydrogenase/reductase SDR"/>
    <property type="match status" value="1"/>
</dbReference>
<evidence type="ECO:0000313" key="2">
    <source>
        <dbReference type="EMBL" id="ABQ47586.1"/>
    </source>
</evidence>
<dbReference type="CDD" id="cd05344">
    <property type="entry name" value="BKR_like_SDR_like"/>
    <property type="match status" value="1"/>
</dbReference>
<dbReference type="SUPFAM" id="SSF51735">
    <property type="entry name" value="NAD(P)-binding Rossmann-fold domains"/>
    <property type="match status" value="1"/>
</dbReference>
<dbReference type="Proteomes" id="UP000006558">
    <property type="component" value="Chromosome"/>
</dbReference>
<gene>
    <name evidence="2" type="ordered locus">Tpet_1580</name>
</gene>
<dbReference type="InterPro" id="IPR002347">
    <property type="entry name" value="SDR_fam"/>
</dbReference>
<evidence type="ECO:0000313" key="3">
    <source>
        <dbReference type="Proteomes" id="UP000006558"/>
    </source>
</evidence>
<evidence type="ECO:0000256" key="1">
    <source>
        <dbReference type="ARBA" id="ARBA00006484"/>
    </source>
</evidence>
<dbReference type="eggNOG" id="COG1028">
    <property type="taxonomic scope" value="Bacteria"/>
</dbReference>
<sequence length="237" mass="26164">MELGIRDKGALVLAASRGIGRAVADVLSQEGAEVTICARNEELLKRSGHRYVVCDLRKDLDLLFEKVKEVDILVLNAGGPKAGFFDELTNEDFKEAIDSLFLNMIKIVRNYLPAMKEKGWGRIVAITSFSVISPIENLYTSNSARMALTGFLKTLSFEVAPYGITVNCVAPGWTETERVKELLSEEKKKQVESQIPMRRMAKPEEIASVVAFLCSEKASYLTGQTIVVDGGLSKFPL</sequence>
<protein>
    <submittedName>
        <fullName evidence="2">Short-chain dehydrogenase/reductase SDR</fullName>
    </submittedName>
</protein>
<dbReference type="PRINTS" id="PR00081">
    <property type="entry name" value="GDHRDH"/>
</dbReference>
<dbReference type="PANTHER" id="PTHR42879">
    <property type="entry name" value="3-OXOACYL-(ACYL-CARRIER-PROTEIN) REDUCTASE"/>
    <property type="match status" value="1"/>
</dbReference>